<reference evidence="3 4" key="2">
    <citation type="journal article" date="2021" name="Genomics">
        <title>High-quality reference genome for Clonorchis sinensis.</title>
        <authorList>
            <person name="Young N.D."/>
            <person name="Stroehlein A.J."/>
            <person name="Kinkar L."/>
            <person name="Wang T."/>
            <person name="Sohn W.M."/>
            <person name="Chang B.C.H."/>
            <person name="Kaur P."/>
            <person name="Weisz D."/>
            <person name="Dudchenko O."/>
            <person name="Aiden E.L."/>
            <person name="Korhonen P.K."/>
            <person name="Gasser R.B."/>
        </authorList>
    </citation>
    <scope>NUCLEOTIDE SEQUENCE [LARGE SCALE GENOMIC DNA]</scope>
    <source>
        <strain evidence="3">Cs-k2</strain>
    </source>
</reference>
<keyword evidence="2" id="KW-1015">Disulfide bond</keyword>
<protein>
    <submittedName>
        <fullName evidence="3">Lysosomal aspartic protease</fullName>
    </submittedName>
</protein>
<dbReference type="InterPro" id="IPR033121">
    <property type="entry name" value="PEPTIDASE_A1"/>
</dbReference>
<dbReference type="InterPro" id="IPR001461">
    <property type="entry name" value="Aspartic_peptidase_A1"/>
</dbReference>
<evidence type="ECO:0000313" key="3">
    <source>
        <dbReference type="EMBL" id="KAG5441445.1"/>
    </source>
</evidence>
<evidence type="ECO:0000256" key="1">
    <source>
        <dbReference type="ARBA" id="ARBA00007447"/>
    </source>
</evidence>
<comment type="caution">
    <text evidence="3">The sequence shown here is derived from an EMBL/GenBank/DDBJ whole genome shotgun (WGS) entry which is preliminary data.</text>
</comment>
<dbReference type="PANTHER" id="PTHR47966">
    <property type="entry name" value="BETA-SITE APP-CLEAVING ENZYME, ISOFORM A-RELATED"/>
    <property type="match status" value="1"/>
</dbReference>
<proteinExistence type="inferred from homology"/>
<dbReference type="InParanoid" id="A0A3R7GFZ7"/>
<organism evidence="3 4">
    <name type="scientific">Clonorchis sinensis</name>
    <name type="common">Chinese liver fluke</name>
    <dbReference type="NCBI Taxonomy" id="79923"/>
    <lineage>
        <taxon>Eukaryota</taxon>
        <taxon>Metazoa</taxon>
        <taxon>Spiralia</taxon>
        <taxon>Lophotrochozoa</taxon>
        <taxon>Platyhelminthes</taxon>
        <taxon>Trematoda</taxon>
        <taxon>Digenea</taxon>
        <taxon>Opisthorchiida</taxon>
        <taxon>Opisthorchiata</taxon>
        <taxon>Opisthorchiidae</taxon>
        <taxon>Clonorchis</taxon>
    </lineage>
</organism>
<dbReference type="STRING" id="79923.A0A3R7GFZ7"/>
<dbReference type="GO" id="GO:0004190">
    <property type="term" value="F:aspartic-type endopeptidase activity"/>
    <property type="evidence" value="ECO:0007669"/>
    <property type="project" value="InterPro"/>
</dbReference>
<dbReference type="SUPFAM" id="SSF50630">
    <property type="entry name" value="Acid proteases"/>
    <property type="match status" value="1"/>
</dbReference>
<keyword evidence="3" id="KW-0378">Hydrolase</keyword>
<dbReference type="Proteomes" id="UP000286415">
    <property type="component" value="Unassembled WGS sequence"/>
</dbReference>
<accession>A0A3R7GFZ7</accession>
<dbReference type="AlphaFoldDB" id="A0A3R7GFZ7"/>
<feature type="disulfide bond" evidence="2">
    <location>
        <begin position="215"/>
        <end position="252"/>
    </location>
</feature>
<dbReference type="Gene3D" id="2.40.70.10">
    <property type="entry name" value="Acid Proteases"/>
    <property type="match status" value="2"/>
</dbReference>
<name>A0A3R7GFZ7_CLOSI</name>
<sequence>MMVCRISEGSDQLERDKRAVIRVPLYRWGGAQYFCHMTIGQTMFRMLLDTGSPSIWVPSDRLGNMLIRNVPFGLVFEGTEGVYTEPVDGYIGLGRRRLSPGNTDPVFHFLRQQGLMSGNFGFQFTDNDTSFMMGDNLEQILSPAPMTYVDVVEGPYWETRIQWIFICDTGFSTEDYRMIFDTGTHTIVLPEDIHMAINQVLGISMLVDGSYVFRCEMLPSMPPITFQIQGKTFEIASTQYTKQTTVNGDAMCATRFINKTADLPVGIILGMSFLHSFQMIFDDQAGRVGFAPRQGRSSIV</sequence>
<keyword evidence="4" id="KW-1185">Reference proteome</keyword>
<evidence type="ECO:0000313" key="4">
    <source>
        <dbReference type="Proteomes" id="UP000286415"/>
    </source>
</evidence>
<dbReference type="InterPro" id="IPR034164">
    <property type="entry name" value="Pepsin-like_dom"/>
</dbReference>
<evidence type="ECO:0000256" key="2">
    <source>
        <dbReference type="PIRSR" id="PIRSR601461-2"/>
    </source>
</evidence>
<dbReference type="PANTHER" id="PTHR47966:SF51">
    <property type="entry name" value="BETA-SITE APP-CLEAVING ENZYME, ISOFORM A-RELATED"/>
    <property type="match status" value="1"/>
</dbReference>
<comment type="similarity">
    <text evidence="1">Belongs to the peptidase A1 family.</text>
</comment>
<dbReference type="GO" id="GO:0006508">
    <property type="term" value="P:proteolysis"/>
    <property type="evidence" value="ECO:0007669"/>
    <property type="project" value="UniProtKB-KW"/>
</dbReference>
<dbReference type="InterPro" id="IPR021109">
    <property type="entry name" value="Peptidase_aspartic_dom_sf"/>
</dbReference>
<dbReference type="PRINTS" id="PR00792">
    <property type="entry name" value="PEPSIN"/>
</dbReference>
<dbReference type="CDD" id="cd05471">
    <property type="entry name" value="pepsin_like"/>
    <property type="match status" value="1"/>
</dbReference>
<gene>
    <name evidence="3" type="ORF">CSKR_107647</name>
</gene>
<dbReference type="Pfam" id="PF00026">
    <property type="entry name" value="Asp"/>
    <property type="match status" value="1"/>
</dbReference>
<reference evidence="3 4" key="1">
    <citation type="journal article" date="2018" name="Biotechnol. Adv.">
        <title>Improved genomic resources and new bioinformatic workflow for the carcinogenic parasite Clonorchis sinensis: Biotechnological implications.</title>
        <authorList>
            <person name="Wang D."/>
            <person name="Korhonen P.K."/>
            <person name="Gasser R.B."/>
            <person name="Young N.D."/>
        </authorList>
    </citation>
    <scope>NUCLEOTIDE SEQUENCE [LARGE SCALE GENOMIC DNA]</scope>
    <source>
        <strain evidence="3">Cs-k2</strain>
    </source>
</reference>
<dbReference type="EMBL" id="NIRI02000077">
    <property type="protein sequence ID" value="KAG5441445.1"/>
    <property type="molecule type" value="Genomic_DNA"/>
</dbReference>
<keyword evidence="3" id="KW-0645">Protease</keyword>
<dbReference type="OrthoDB" id="28208at2759"/>
<dbReference type="PROSITE" id="PS51767">
    <property type="entry name" value="PEPTIDASE_A1"/>
    <property type="match status" value="1"/>
</dbReference>